<evidence type="ECO:0008006" key="3">
    <source>
        <dbReference type="Google" id="ProtNLM"/>
    </source>
</evidence>
<dbReference type="Proteomes" id="UP000236161">
    <property type="component" value="Unassembled WGS sequence"/>
</dbReference>
<keyword evidence="2" id="KW-1185">Reference proteome</keyword>
<reference evidence="1 2" key="1">
    <citation type="journal article" date="2017" name="Nature">
        <title>The Apostasia genome and the evolution of orchids.</title>
        <authorList>
            <person name="Zhang G.Q."/>
            <person name="Liu K.W."/>
            <person name="Li Z."/>
            <person name="Lohaus R."/>
            <person name="Hsiao Y.Y."/>
            <person name="Niu S.C."/>
            <person name="Wang J.Y."/>
            <person name="Lin Y.C."/>
            <person name="Xu Q."/>
            <person name="Chen L.J."/>
            <person name="Yoshida K."/>
            <person name="Fujiwara S."/>
            <person name="Wang Z.W."/>
            <person name="Zhang Y.Q."/>
            <person name="Mitsuda N."/>
            <person name="Wang M."/>
            <person name="Liu G.H."/>
            <person name="Pecoraro L."/>
            <person name="Huang H.X."/>
            <person name="Xiao X.J."/>
            <person name="Lin M."/>
            <person name="Wu X.Y."/>
            <person name="Wu W.L."/>
            <person name="Chen Y.Y."/>
            <person name="Chang S.B."/>
            <person name="Sakamoto S."/>
            <person name="Ohme-Takagi M."/>
            <person name="Yagi M."/>
            <person name="Zeng S.J."/>
            <person name="Shen C.Y."/>
            <person name="Yeh C.M."/>
            <person name="Luo Y.B."/>
            <person name="Tsai W.C."/>
            <person name="Van de Peer Y."/>
            <person name="Liu Z.J."/>
        </authorList>
    </citation>
    <scope>NUCLEOTIDE SEQUENCE [LARGE SCALE GENOMIC DNA]</scope>
    <source>
        <strain evidence="2">cv. Shenzhen</strain>
        <tissue evidence="1">Stem</tissue>
    </source>
</reference>
<dbReference type="PANTHER" id="PTHR33223">
    <property type="entry name" value="CCHC-TYPE DOMAIN-CONTAINING PROTEIN"/>
    <property type="match status" value="1"/>
</dbReference>
<sequence>MTRSSKKDLAPFDPEIERTIAKITRQLKEQEVRGQLNKVKKDLFTKMEDQPTIQEAGRALREYALPSINGANTSVVRPAVQANNFEIKPALIQMIQQSVQFYGLPSDDPNTHIANFLEICDTFKHNGVSDDAIRLRLFPFSLKDKAKSWLNSLPIGSVTTWLKHF</sequence>
<dbReference type="OrthoDB" id="694224at2759"/>
<evidence type="ECO:0000313" key="1">
    <source>
        <dbReference type="EMBL" id="PKA48167.1"/>
    </source>
</evidence>
<dbReference type="PANTHER" id="PTHR33223:SF11">
    <property type="entry name" value="ELEMENT PROTEIN, PUTATIVE-RELATED"/>
    <property type="match status" value="1"/>
</dbReference>
<evidence type="ECO:0000313" key="2">
    <source>
        <dbReference type="Proteomes" id="UP000236161"/>
    </source>
</evidence>
<dbReference type="EMBL" id="KZ452966">
    <property type="protein sequence ID" value="PKA48167.1"/>
    <property type="molecule type" value="Genomic_DNA"/>
</dbReference>
<organism evidence="1 2">
    <name type="scientific">Apostasia shenzhenica</name>
    <dbReference type="NCBI Taxonomy" id="1088818"/>
    <lineage>
        <taxon>Eukaryota</taxon>
        <taxon>Viridiplantae</taxon>
        <taxon>Streptophyta</taxon>
        <taxon>Embryophyta</taxon>
        <taxon>Tracheophyta</taxon>
        <taxon>Spermatophyta</taxon>
        <taxon>Magnoliopsida</taxon>
        <taxon>Liliopsida</taxon>
        <taxon>Asparagales</taxon>
        <taxon>Orchidaceae</taxon>
        <taxon>Apostasioideae</taxon>
        <taxon>Apostasia</taxon>
    </lineage>
</organism>
<proteinExistence type="predicted"/>
<accession>A0A2H9ZY12</accession>
<gene>
    <name evidence="1" type="ORF">AXF42_Ash020512</name>
</gene>
<protein>
    <recommendedName>
        <fullName evidence="3">Retrotransposon gag domain-containing protein</fullName>
    </recommendedName>
</protein>
<name>A0A2H9ZY12_9ASPA</name>
<dbReference type="AlphaFoldDB" id="A0A2H9ZY12"/>